<organism evidence="1 2">
    <name type="scientific">Didymella heteroderae</name>
    <dbReference type="NCBI Taxonomy" id="1769908"/>
    <lineage>
        <taxon>Eukaryota</taxon>
        <taxon>Fungi</taxon>
        <taxon>Dikarya</taxon>
        <taxon>Ascomycota</taxon>
        <taxon>Pezizomycotina</taxon>
        <taxon>Dothideomycetes</taxon>
        <taxon>Pleosporomycetidae</taxon>
        <taxon>Pleosporales</taxon>
        <taxon>Pleosporineae</taxon>
        <taxon>Didymellaceae</taxon>
        <taxon>Didymella</taxon>
    </lineage>
</organism>
<dbReference type="Proteomes" id="UP000758155">
    <property type="component" value="Unassembled WGS sequence"/>
</dbReference>
<dbReference type="AlphaFoldDB" id="A0A9P4WHH0"/>
<protein>
    <submittedName>
        <fullName evidence="1">Uncharacterized protein</fullName>
    </submittedName>
</protein>
<accession>A0A9P4WHH0</accession>
<comment type="caution">
    <text evidence="1">The sequence shown here is derived from an EMBL/GenBank/DDBJ whole genome shotgun (WGS) entry which is preliminary data.</text>
</comment>
<dbReference type="OrthoDB" id="5329332at2759"/>
<gene>
    <name evidence="1" type="ORF">E8E12_001211</name>
</gene>
<dbReference type="EMBL" id="SWKV01000101">
    <property type="protein sequence ID" value="KAF3032421.1"/>
    <property type="molecule type" value="Genomic_DNA"/>
</dbReference>
<evidence type="ECO:0000313" key="1">
    <source>
        <dbReference type="EMBL" id="KAF3032421.1"/>
    </source>
</evidence>
<name>A0A9P4WHH0_9PLEO</name>
<proteinExistence type="predicted"/>
<evidence type="ECO:0000313" key="2">
    <source>
        <dbReference type="Proteomes" id="UP000758155"/>
    </source>
</evidence>
<keyword evidence="2" id="KW-1185">Reference proteome</keyword>
<reference evidence="1" key="1">
    <citation type="submission" date="2019-04" db="EMBL/GenBank/DDBJ databases">
        <title>Sequencing of skin fungus with MAO and IRED activity.</title>
        <authorList>
            <person name="Marsaioli A.J."/>
            <person name="Bonatto J.M.C."/>
            <person name="Reis Junior O."/>
        </authorList>
    </citation>
    <scope>NUCLEOTIDE SEQUENCE</scope>
    <source>
        <strain evidence="1">28M1</strain>
    </source>
</reference>
<sequence length="262" mass="30440">MVYNSDIDQEKELIHAIVTADLTHAQLTAVHERFGLGAMMESPYPRWQLYITDKRSWSSLSHLETWHKTPRSDDAPGYFPVIIIDAETPKDNAVWFIDRIANQFDVDHGTAENLNTLFKVRMDLKDIPLEYVNYDIANTDIRHAMDKVGIPYLTPEHFTQEKPYSLGFDTIRDRYLSRAVVTAEPEEMEESRDLKDLSSFLPQPEVVYRLKDDVARAHGLQTHWTIGFDELDDRFPKGSKILQLYYDPEHVVPRYEKPEGSL</sequence>